<feature type="transmembrane region" description="Helical" evidence="1">
    <location>
        <begin position="152"/>
        <end position="172"/>
    </location>
</feature>
<name>A0A0W7TS59_9FIRM</name>
<evidence type="ECO:0000313" key="3">
    <source>
        <dbReference type="Proteomes" id="UP000053433"/>
    </source>
</evidence>
<feature type="transmembrane region" description="Helical" evidence="1">
    <location>
        <begin position="184"/>
        <end position="203"/>
    </location>
</feature>
<feature type="transmembrane region" description="Helical" evidence="1">
    <location>
        <begin position="78"/>
        <end position="108"/>
    </location>
</feature>
<evidence type="ECO:0000313" key="2">
    <source>
        <dbReference type="EMBL" id="KUE76614.1"/>
    </source>
</evidence>
<sequence length="215" mass="23341">MKSLILKDLYNIGHNTKSMLFILAVFAVAFIPTSGVGAYIFICGILCSMMIVTTFSFDDNSKWARYAMIMPISKRDLVIGKFIVLAIFCAIGSVFGLAVGLIGGGIAGKITFSPAAIVELLFLTLAATVISLIFGSMSISLVFKFGAEKGRVLLLVSFLIPAAICFGAYKLLAILGVELTDQKVFILLCCSPLIALVWSYGMYQISYRIFLKQEL</sequence>
<dbReference type="Proteomes" id="UP000053433">
    <property type="component" value="Unassembled WGS sequence"/>
</dbReference>
<reference evidence="2 3" key="1">
    <citation type="submission" date="2015-10" db="EMBL/GenBank/DDBJ databases">
        <title>A novel member of the family Ruminococcaceae isolated from human faeces.</title>
        <authorList>
            <person name="Shkoporov A.N."/>
            <person name="Chaplin A.V."/>
            <person name="Motuzova O.V."/>
            <person name="Kafarskaia L.I."/>
            <person name="Efimov B.A."/>
        </authorList>
    </citation>
    <scope>NUCLEOTIDE SEQUENCE [LARGE SCALE GENOMIC DNA]</scope>
    <source>
        <strain evidence="2 3">668</strain>
    </source>
</reference>
<protein>
    <recommendedName>
        <fullName evidence="4">ABC-2 transporter permease</fullName>
    </recommendedName>
</protein>
<proteinExistence type="predicted"/>
<evidence type="ECO:0008006" key="4">
    <source>
        <dbReference type="Google" id="ProtNLM"/>
    </source>
</evidence>
<dbReference type="EMBL" id="LMUA01000008">
    <property type="protein sequence ID" value="KUE76614.1"/>
    <property type="molecule type" value="Genomic_DNA"/>
</dbReference>
<keyword evidence="1" id="KW-0472">Membrane</keyword>
<dbReference type="RefSeq" id="WP_023042306.1">
    <property type="nucleotide sequence ID" value="NZ_LMUA01000008.1"/>
</dbReference>
<gene>
    <name evidence="2" type="ORF">ASJ35_07705</name>
</gene>
<dbReference type="AlphaFoldDB" id="A0A0W7TS59"/>
<feature type="transmembrane region" description="Helical" evidence="1">
    <location>
        <begin position="120"/>
        <end position="143"/>
    </location>
</feature>
<keyword evidence="1" id="KW-1133">Transmembrane helix</keyword>
<evidence type="ECO:0000256" key="1">
    <source>
        <dbReference type="SAM" id="Phobius"/>
    </source>
</evidence>
<dbReference type="InterPro" id="IPR025699">
    <property type="entry name" value="ABC2_memb-like"/>
</dbReference>
<keyword evidence="1" id="KW-0812">Transmembrane</keyword>
<dbReference type="Pfam" id="PF13346">
    <property type="entry name" value="ABC2_membrane_5"/>
    <property type="match status" value="1"/>
</dbReference>
<comment type="caution">
    <text evidence="2">The sequence shown here is derived from an EMBL/GenBank/DDBJ whole genome shotgun (WGS) entry which is preliminary data.</text>
</comment>
<accession>A0A0W7TS59</accession>
<feature type="transmembrane region" description="Helical" evidence="1">
    <location>
        <begin position="12"/>
        <end position="31"/>
    </location>
</feature>
<organism evidence="2 3">
    <name type="scientific">Ruthenibacterium lactatiformans</name>
    <dbReference type="NCBI Taxonomy" id="1550024"/>
    <lineage>
        <taxon>Bacteria</taxon>
        <taxon>Bacillati</taxon>
        <taxon>Bacillota</taxon>
        <taxon>Clostridia</taxon>
        <taxon>Eubacteriales</taxon>
        <taxon>Oscillospiraceae</taxon>
        <taxon>Ruthenibacterium</taxon>
    </lineage>
</organism>